<dbReference type="SUPFAM" id="SSF54665">
    <property type="entry name" value="CO dehydrogenase molybdoprotein N-domain-like"/>
    <property type="match status" value="1"/>
</dbReference>
<proteinExistence type="inferred from homology"/>
<dbReference type="InterPro" id="IPR000674">
    <property type="entry name" value="Ald_Oxase/Xan_DH_a/b"/>
</dbReference>
<keyword evidence="7" id="KW-1185">Reference proteome</keyword>
<dbReference type="SUPFAM" id="SSF54292">
    <property type="entry name" value="2Fe-2S ferredoxin-like"/>
    <property type="match status" value="1"/>
</dbReference>
<dbReference type="InterPro" id="IPR017697">
    <property type="entry name" value="Xdh"/>
</dbReference>
<gene>
    <name evidence="6" type="primary">xdh</name>
    <name evidence="6" type="ORF">KTH90_18335</name>
</gene>
<dbReference type="Gene3D" id="3.30.365.10">
    <property type="entry name" value="Aldehyde oxidase/xanthine dehydrogenase, molybdopterin binding domain"/>
    <property type="match status" value="5"/>
</dbReference>
<evidence type="ECO:0000256" key="3">
    <source>
        <dbReference type="ARBA" id="ARBA00023002"/>
    </source>
</evidence>
<dbReference type="Pfam" id="PF01799">
    <property type="entry name" value="Fer2_2"/>
    <property type="match status" value="1"/>
</dbReference>
<dbReference type="NCBIfam" id="TIGR03311">
    <property type="entry name" value="Se_dep_XDH"/>
    <property type="match status" value="1"/>
</dbReference>
<keyword evidence="2" id="KW-0479">Metal-binding</keyword>
<keyword evidence="3 6" id="KW-0560">Oxidoreductase</keyword>
<evidence type="ECO:0000313" key="7">
    <source>
        <dbReference type="Proteomes" id="UP001314681"/>
    </source>
</evidence>
<dbReference type="Proteomes" id="UP001314681">
    <property type="component" value="Unassembled WGS sequence"/>
</dbReference>
<sequence length="854" mass="93045">MFRFIVNGKECQSDKDIRLIDYLRDELRLTSVKEGCGEGACGACTIIADGRKVKACVQKLSKMDGKCITTVEGLSSREKEVYAYCFAEAGAVQCGFCIPGMVISAKVLLDETLTPSREDVKKAIRGNICRCTGYQKIEDAILMAAEYFRENREIPQKEPDHLLVSERFPRVDAREKVLGTGQFVDDIVLPDMVYAKALRSRYPRARINKIDLSKAEAHPDCVAVYTAKDVPNNKHGHLKKDWDVMIAEGDITRYIGDALALVVSEHKETLDEILDLIEVDDTELPPVTSPRDALKEDAPKIHESGNLLTKEVLKRGDADAAIAGSKYVVSHVYQVPFTDHAFMEPECAIAFRQGEELHLYTASQSIYDEQHEIAHILNLPVEKVISETKLVGGGFGGKEDMSVQHHAALAAWLTGRPVKVKFSREESIRCHVKRHAMEMEFTTACDENGYLTGMKAVIYSDTGAYASLGGPVLQRACTHAAGPYNYHDVDITGYGVYTNNIPAGAYRGFGVTQSCFATECNINELAELAGITPWEIRYRNAIRPGQVLPNGQIATPDTALLETLEAVKEIYESSPYAGIASCMKNSGVGVGIPDTGRCNLEIRDGHVHILTSAACMGQGIGTTATHIVCQTLGIKPSLTVYERGNTARTPDSGTSTASRQTLFMGEAARRAALKLKEALETAGSLEALEGRLFTGEYLGKTDPMGSEKPNPVSHVAYGYATQVVILNEEGKMEKVVAAHDAGTVINPQSAQGQIEGGVVMGLGYGLTEDFPVEGGYPILKYGRLGLLRATDVPPVEVIFVNSGNPAEMAYGAKGIGEICSVPTAPACQNAYYRLDGTFRTKLPLDDTFYRKPKK</sequence>
<dbReference type="Gene3D" id="1.10.150.120">
    <property type="entry name" value="[2Fe-2S]-binding domain"/>
    <property type="match status" value="1"/>
</dbReference>
<dbReference type="InterPro" id="IPR016208">
    <property type="entry name" value="Ald_Oxase/xanthine_DH-like"/>
</dbReference>
<dbReference type="InterPro" id="IPR002888">
    <property type="entry name" value="2Fe-2S-bd"/>
</dbReference>
<reference evidence="6 7" key="1">
    <citation type="submission" date="2021-06" db="EMBL/GenBank/DDBJ databases">
        <title>Description of novel taxa of the family Lachnospiraceae.</title>
        <authorList>
            <person name="Chaplin A.V."/>
            <person name="Sokolova S.R."/>
            <person name="Pikina A.P."/>
            <person name="Korzhanova M."/>
            <person name="Belova V."/>
            <person name="Korostin D."/>
            <person name="Efimov B.A."/>
        </authorList>
    </citation>
    <scope>NUCLEOTIDE SEQUENCE [LARGE SCALE GENOMIC DNA]</scope>
    <source>
        <strain evidence="6 7">ASD4241</strain>
    </source>
</reference>
<dbReference type="SMART" id="SM01008">
    <property type="entry name" value="Ald_Xan_dh_C"/>
    <property type="match status" value="1"/>
</dbReference>
<feature type="domain" description="2Fe-2S ferredoxin-type" evidence="5">
    <location>
        <begin position="1"/>
        <end position="74"/>
    </location>
</feature>
<evidence type="ECO:0000313" key="6">
    <source>
        <dbReference type="EMBL" id="MBU9727972.1"/>
    </source>
</evidence>
<dbReference type="InterPro" id="IPR036010">
    <property type="entry name" value="2Fe-2S_ferredoxin-like_sf"/>
</dbReference>
<comment type="caution">
    <text evidence="6">The sequence shown here is derived from an EMBL/GenBank/DDBJ whole genome shotgun (WGS) entry which is preliminary data.</text>
</comment>
<evidence type="ECO:0000256" key="4">
    <source>
        <dbReference type="ARBA" id="ARBA00023004"/>
    </source>
</evidence>
<dbReference type="Gene3D" id="3.10.20.30">
    <property type="match status" value="1"/>
</dbReference>
<dbReference type="InterPro" id="IPR037165">
    <property type="entry name" value="AldOxase/xan_DH_Mopterin-bd_sf"/>
</dbReference>
<evidence type="ECO:0000259" key="5">
    <source>
        <dbReference type="PROSITE" id="PS51085"/>
    </source>
</evidence>
<dbReference type="EC" id="1.17.1.4" evidence="6"/>
<dbReference type="PROSITE" id="PS51085">
    <property type="entry name" value="2FE2S_FER_2"/>
    <property type="match status" value="1"/>
</dbReference>
<dbReference type="InterPro" id="IPR008274">
    <property type="entry name" value="AldOxase/xan_DH_MoCoBD1"/>
</dbReference>
<dbReference type="SUPFAM" id="SSF47741">
    <property type="entry name" value="CO dehydrogenase ISP C-domain like"/>
    <property type="match status" value="1"/>
</dbReference>
<accession>A0ABS6KBT2</accession>
<keyword evidence="4" id="KW-0408">Iron</keyword>
<evidence type="ECO:0000256" key="2">
    <source>
        <dbReference type="ARBA" id="ARBA00022723"/>
    </source>
</evidence>
<protein>
    <submittedName>
        <fullName evidence="6">Selenium-dependent xanthine dehydrogenase</fullName>
        <ecNumber evidence="6">1.17.1.4</ecNumber>
    </submittedName>
</protein>
<dbReference type="EMBL" id="JAHQCX010000015">
    <property type="protein sequence ID" value="MBU9727972.1"/>
    <property type="molecule type" value="Genomic_DNA"/>
</dbReference>
<comment type="similarity">
    <text evidence="1">Belongs to the xanthine dehydrogenase family.</text>
</comment>
<dbReference type="Pfam" id="PF20256">
    <property type="entry name" value="MoCoBD_2"/>
    <property type="match status" value="1"/>
</dbReference>
<dbReference type="RefSeq" id="WP_158354286.1">
    <property type="nucleotide sequence ID" value="NZ_JAHQCX010000015.1"/>
</dbReference>
<dbReference type="PANTHER" id="PTHR11908">
    <property type="entry name" value="XANTHINE DEHYDROGENASE"/>
    <property type="match status" value="1"/>
</dbReference>
<organism evidence="6 7">
    <name type="scientific">Diplocloster modestus</name>
    <dbReference type="NCBI Taxonomy" id="2850322"/>
    <lineage>
        <taxon>Bacteria</taxon>
        <taxon>Bacillati</taxon>
        <taxon>Bacillota</taxon>
        <taxon>Clostridia</taxon>
        <taxon>Lachnospirales</taxon>
        <taxon>Lachnospiraceae</taxon>
        <taxon>Diplocloster</taxon>
    </lineage>
</organism>
<name>A0ABS6KBT2_9FIRM</name>
<evidence type="ECO:0000256" key="1">
    <source>
        <dbReference type="ARBA" id="ARBA00006849"/>
    </source>
</evidence>
<dbReference type="PANTHER" id="PTHR11908:SF157">
    <property type="entry name" value="XANTHINE DEHYDROGENASE SUBUNIT D-RELATED"/>
    <property type="match status" value="1"/>
</dbReference>
<dbReference type="GO" id="GO:0004854">
    <property type="term" value="F:xanthine dehydrogenase activity"/>
    <property type="evidence" value="ECO:0007669"/>
    <property type="project" value="UniProtKB-EC"/>
</dbReference>
<dbReference type="SUPFAM" id="SSF56003">
    <property type="entry name" value="Molybdenum cofactor-binding domain"/>
    <property type="match status" value="1"/>
</dbReference>
<dbReference type="Pfam" id="PF01315">
    <property type="entry name" value="Ald_Xan_dh_C"/>
    <property type="match status" value="1"/>
</dbReference>
<dbReference type="Gene3D" id="3.90.1170.50">
    <property type="entry name" value="Aldehyde oxidase/xanthine dehydrogenase, a/b hammerhead"/>
    <property type="match status" value="1"/>
</dbReference>
<dbReference type="Pfam" id="PF02738">
    <property type="entry name" value="MoCoBD_1"/>
    <property type="match status" value="1"/>
</dbReference>
<dbReference type="InterPro" id="IPR006058">
    <property type="entry name" value="2Fe2S_fd_BS"/>
</dbReference>
<dbReference type="InterPro" id="IPR036856">
    <property type="entry name" value="Ald_Oxase/Xan_DH_a/b_sf"/>
</dbReference>
<dbReference type="InterPro" id="IPR001041">
    <property type="entry name" value="2Fe-2S_ferredoxin-type"/>
</dbReference>
<dbReference type="InterPro" id="IPR036884">
    <property type="entry name" value="2Fe-2S-bd_dom_sf"/>
</dbReference>
<dbReference type="InterPro" id="IPR046867">
    <property type="entry name" value="AldOxase/xan_DH_MoCoBD2"/>
</dbReference>
<dbReference type="PROSITE" id="PS00197">
    <property type="entry name" value="2FE2S_FER_1"/>
    <property type="match status" value="1"/>
</dbReference>
<dbReference type="InterPro" id="IPR012675">
    <property type="entry name" value="Beta-grasp_dom_sf"/>
</dbReference>